<proteinExistence type="predicted"/>
<evidence type="ECO:0000313" key="5">
    <source>
        <dbReference type="EMBL" id="ORW82425.1"/>
    </source>
</evidence>
<name>A0A1X2D2G4_9MYCO</name>
<sequence length="145" mass="15118">MKTRLMVTGAVLVTLIAGAVLGCSSKSQAATKTIEVAMDDVLNQSAITRDVTLSVGDTLKVSLGSNHSTPFRWTDDPKIGDSTILKQASHEYVPAKTDLIGAPGTEVWTFTALKTGTTTVVADYASVVGSDPAPTCTFTANVTVK</sequence>
<dbReference type="GO" id="GO:0004869">
    <property type="term" value="F:cysteine-type endopeptidase inhibitor activity"/>
    <property type="evidence" value="ECO:0007669"/>
    <property type="project" value="UniProtKB-KW"/>
</dbReference>
<evidence type="ECO:0000256" key="3">
    <source>
        <dbReference type="SAM" id="SignalP"/>
    </source>
</evidence>
<keyword evidence="3" id="KW-0732">Signal</keyword>
<dbReference type="PANTHER" id="PTHR36530">
    <property type="entry name" value="INHIBITOR OF CYSTEINE PEPTIDASE"/>
    <property type="match status" value="1"/>
</dbReference>
<dbReference type="Gene3D" id="2.60.40.2020">
    <property type="match status" value="1"/>
</dbReference>
<dbReference type="InterPro" id="IPR052781">
    <property type="entry name" value="Cys_protease_inhibitor_I42"/>
</dbReference>
<dbReference type="SUPFAM" id="SSF141066">
    <property type="entry name" value="ICP-like"/>
    <property type="match status" value="1"/>
</dbReference>
<dbReference type="Proteomes" id="UP000193087">
    <property type="component" value="Unassembled WGS sequence"/>
</dbReference>
<dbReference type="InterPro" id="IPR018990">
    <property type="entry name" value="Prot_inh_I42_chagasin"/>
</dbReference>
<keyword evidence="1" id="KW-0646">Protease inhibitor</keyword>
<evidence type="ECO:0000313" key="6">
    <source>
        <dbReference type="Proteomes" id="UP000193087"/>
    </source>
</evidence>
<accession>A0A1X2D2G4</accession>
<dbReference type="InterPro" id="IPR036331">
    <property type="entry name" value="Chagasin-like_sf"/>
</dbReference>
<evidence type="ECO:0000259" key="4">
    <source>
        <dbReference type="Pfam" id="PF09394"/>
    </source>
</evidence>
<protein>
    <recommendedName>
        <fullName evidence="4">Proteinase inhibitor I42 chagasin domain-containing protein</fullName>
    </recommendedName>
</protein>
<dbReference type="STRING" id="486698.AWC22_15970"/>
<gene>
    <name evidence="5" type="ORF">AWC22_15970</name>
</gene>
<feature type="domain" description="Proteinase inhibitor I42 chagasin" evidence="4">
    <location>
        <begin position="52"/>
        <end position="142"/>
    </location>
</feature>
<evidence type="ECO:0000256" key="1">
    <source>
        <dbReference type="ARBA" id="ARBA00022690"/>
    </source>
</evidence>
<dbReference type="AlphaFoldDB" id="A0A1X2D2G4"/>
<evidence type="ECO:0000256" key="2">
    <source>
        <dbReference type="ARBA" id="ARBA00022704"/>
    </source>
</evidence>
<dbReference type="PROSITE" id="PS51257">
    <property type="entry name" value="PROKAR_LIPOPROTEIN"/>
    <property type="match status" value="1"/>
</dbReference>
<feature type="chain" id="PRO_5012010154" description="Proteinase inhibitor I42 chagasin domain-containing protein" evidence="3">
    <location>
        <begin position="30"/>
        <end position="145"/>
    </location>
</feature>
<dbReference type="OrthoDB" id="4550788at2"/>
<keyword evidence="6" id="KW-1185">Reference proteome</keyword>
<reference evidence="5 6" key="1">
    <citation type="submission" date="2016-01" db="EMBL/GenBank/DDBJ databases">
        <title>The new phylogeny of the genus Mycobacterium.</title>
        <authorList>
            <person name="Tarcisio F."/>
            <person name="Conor M."/>
            <person name="Antonella G."/>
            <person name="Elisabetta G."/>
            <person name="Giulia F.S."/>
            <person name="Sara T."/>
            <person name="Anna F."/>
            <person name="Clotilde B."/>
            <person name="Roberto B."/>
            <person name="Veronica D.S."/>
            <person name="Fabio R."/>
            <person name="Monica P."/>
            <person name="Olivier J."/>
            <person name="Enrico T."/>
            <person name="Nicola S."/>
        </authorList>
    </citation>
    <scope>NUCLEOTIDE SEQUENCE [LARGE SCALE GENOMIC DNA]</scope>
    <source>
        <strain evidence="5 6">DSM 45176</strain>
    </source>
</reference>
<comment type="caution">
    <text evidence="5">The sequence shown here is derived from an EMBL/GenBank/DDBJ whole genome shotgun (WGS) entry which is preliminary data.</text>
</comment>
<dbReference type="EMBL" id="LQPQ01000050">
    <property type="protein sequence ID" value="ORW82425.1"/>
    <property type="molecule type" value="Genomic_DNA"/>
</dbReference>
<dbReference type="Pfam" id="PF09394">
    <property type="entry name" value="Inhibitor_I42"/>
    <property type="match status" value="1"/>
</dbReference>
<keyword evidence="2" id="KW-0789">Thiol protease inhibitor</keyword>
<dbReference type="PANTHER" id="PTHR36530:SF1">
    <property type="entry name" value="AMOEBIASIN-1"/>
    <property type="match status" value="1"/>
</dbReference>
<feature type="signal peptide" evidence="3">
    <location>
        <begin position="1"/>
        <end position="29"/>
    </location>
</feature>
<organism evidence="5 6">
    <name type="scientific">Mycobacterium riyadhense</name>
    <dbReference type="NCBI Taxonomy" id="486698"/>
    <lineage>
        <taxon>Bacteria</taxon>
        <taxon>Bacillati</taxon>
        <taxon>Actinomycetota</taxon>
        <taxon>Actinomycetes</taxon>
        <taxon>Mycobacteriales</taxon>
        <taxon>Mycobacteriaceae</taxon>
        <taxon>Mycobacterium</taxon>
    </lineage>
</organism>